<dbReference type="NCBIfam" id="NF008107">
    <property type="entry name" value="PRK10853.1"/>
    <property type="match status" value="1"/>
</dbReference>
<evidence type="ECO:0000313" key="3">
    <source>
        <dbReference type="EMBL" id="BBI99808.1"/>
    </source>
</evidence>
<proteinExistence type="inferred from homology"/>
<evidence type="ECO:0000256" key="2">
    <source>
        <dbReference type="PROSITE-ProRule" id="PRU01282"/>
    </source>
</evidence>
<dbReference type="Pfam" id="PF03960">
    <property type="entry name" value="ArsC"/>
    <property type="match status" value="1"/>
</dbReference>
<dbReference type="InterPro" id="IPR036249">
    <property type="entry name" value="Thioredoxin-like_sf"/>
</dbReference>
<evidence type="ECO:0000256" key="1">
    <source>
        <dbReference type="ARBA" id="ARBA00007198"/>
    </source>
</evidence>
<dbReference type="KEGG" id="fku:FGKAn22_15010"/>
<dbReference type="PANTHER" id="PTHR30041:SF8">
    <property type="entry name" value="PROTEIN YFFB"/>
    <property type="match status" value="1"/>
</dbReference>
<dbReference type="PROSITE" id="PS51353">
    <property type="entry name" value="ARSC"/>
    <property type="match status" value="1"/>
</dbReference>
<protein>
    <submittedName>
        <fullName evidence="3">Arsenate reductase</fullName>
    </submittedName>
</protein>
<dbReference type="EMBL" id="AP019536">
    <property type="protein sequence ID" value="BBI99808.1"/>
    <property type="molecule type" value="Genomic_DNA"/>
</dbReference>
<dbReference type="AlphaFoldDB" id="A0AAN1SZ69"/>
<dbReference type="PANTHER" id="PTHR30041">
    <property type="entry name" value="ARSENATE REDUCTASE"/>
    <property type="match status" value="1"/>
</dbReference>
<accession>A0AAN1SZ69</accession>
<dbReference type="Proteomes" id="UP001319121">
    <property type="component" value="Chromosome"/>
</dbReference>
<dbReference type="Gene3D" id="3.40.30.10">
    <property type="entry name" value="Glutaredoxin"/>
    <property type="match status" value="1"/>
</dbReference>
<dbReference type="RefSeq" id="WP_212785074.1">
    <property type="nucleotide sequence ID" value="NZ_AP019536.1"/>
</dbReference>
<dbReference type="InterPro" id="IPR006660">
    <property type="entry name" value="Arsenate_reductase-like"/>
</dbReference>
<name>A0AAN1SZ69_9PROT</name>
<comment type="similarity">
    <text evidence="1 2">Belongs to the ArsC family.</text>
</comment>
<dbReference type="NCBIfam" id="TIGR01617">
    <property type="entry name" value="arsC_related"/>
    <property type="match status" value="1"/>
</dbReference>
<keyword evidence="4" id="KW-1185">Reference proteome</keyword>
<dbReference type="InterPro" id="IPR006504">
    <property type="entry name" value="Tscrpt_reg_Spx/MgsR"/>
</dbReference>
<reference evidence="3 4" key="1">
    <citation type="submission" date="2019-03" db="EMBL/GenBank/DDBJ databases">
        <title>Complete genome sequence of Ferrigenium kumadai strain An22, a microaerophilic iron-oxidizing bacterium isolated from a paddy field soil.</title>
        <authorList>
            <person name="Watanabe T."/>
            <person name="Asakawa S."/>
        </authorList>
    </citation>
    <scope>NUCLEOTIDE SEQUENCE [LARGE SCALE GENOMIC DNA]</scope>
    <source>
        <strain evidence="3 4">An22</strain>
    </source>
</reference>
<dbReference type="SUPFAM" id="SSF52833">
    <property type="entry name" value="Thioredoxin-like"/>
    <property type="match status" value="1"/>
</dbReference>
<dbReference type="CDD" id="cd03035">
    <property type="entry name" value="ArsC_Yffb"/>
    <property type="match status" value="1"/>
</dbReference>
<evidence type="ECO:0000313" key="4">
    <source>
        <dbReference type="Proteomes" id="UP001319121"/>
    </source>
</evidence>
<sequence length="115" mass="12888">MKLYGIPNCGTVKKARASLEAHGIDYEFHDFKKLGVTETMLSGWLKQVGWQKLLKKTGPTWGQLPDEVKASIKDDASALALMLEKPNVIKRPVLEHKGKVLATGFNETDYKNLDF</sequence>
<organism evidence="3 4">
    <name type="scientific">Ferrigenium kumadai</name>
    <dbReference type="NCBI Taxonomy" id="1682490"/>
    <lineage>
        <taxon>Bacteria</taxon>
        <taxon>Pseudomonadati</taxon>
        <taxon>Pseudomonadota</taxon>
        <taxon>Betaproteobacteria</taxon>
        <taxon>Nitrosomonadales</taxon>
        <taxon>Gallionellaceae</taxon>
        <taxon>Ferrigenium</taxon>
    </lineage>
</organism>
<gene>
    <name evidence="3" type="ORF">FGKAn22_15010</name>
</gene>